<evidence type="ECO:0000313" key="1">
    <source>
        <dbReference type="EMBL" id="CDW38766.1"/>
    </source>
</evidence>
<dbReference type="EMBL" id="HACA01021405">
    <property type="protein sequence ID" value="CDW38766.1"/>
    <property type="molecule type" value="Transcribed_RNA"/>
</dbReference>
<dbReference type="AlphaFoldDB" id="A0A0K2UM45"/>
<name>A0A0K2UM45_LEPSM</name>
<proteinExistence type="predicted"/>
<reference evidence="1" key="1">
    <citation type="submission" date="2014-05" db="EMBL/GenBank/DDBJ databases">
        <authorList>
            <person name="Chronopoulou M."/>
        </authorList>
    </citation>
    <scope>NUCLEOTIDE SEQUENCE</scope>
    <source>
        <tissue evidence="1">Whole organism</tissue>
    </source>
</reference>
<feature type="non-terminal residue" evidence="1">
    <location>
        <position position="1"/>
    </location>
</feature>
<accession>A0A0K2UM45</accession>
<protein>
    <submittedName>
        <fullName evidence="1">Uncharacterized protein</fullName>
    </submittedName>
</protein>
<sequence length="77" mass="9069">KKQYLFCIRNPCFSKQFSLKLHFEHTTSATEHHFTVLHIYTYIKVLFISLHNTKTSATVDSTYLYNILYDPTGPLNK</sequence>
<organism evidence="1">
    <name type="scientific">Lepeophtheirus salmonis</name>
    <name type="common">Salmon louse</name>
    <name type="synonym">Caligus salmonis</name>
    <dbReference type="NCBI Taxonomy" id="72036"/>
    <lineage>
        <taxon>Eukaryota</taxon>
        <taxon>Metazoa</taxon>
        <taxon>Ecdysozoa</taxon>
        <taxon>Arthropoda</taxon>
        <taxon>Crustacea</taxon>
        <taxon>Multicrustacea</taxon>
        <taxon>Hexanauplia</taxon>
        <taxon>Copepoda</taxon>
        <taxon>Siphonostomatoida</taxon>
        <taxon>Caligidae</taxon>
        <taxon>Lepeophtheirus</taxon>
    </lineage>
</organism>